<keyword evidence="2" id="KW-1185">Reference proteome</keyword>
<accession>A0A3D9BD65</accession>
<organism evidence="1 2">
    <name type="scientific">Chryseobacterium piscium</name>
    <dbReference type="NCBI Taxonomy" id="333702"/>
    <lineage>
        <taxon>Bacteria</taxon>
        <taxon>Pseudomonadati</taxon>
        <taxon>Bacteroidota</taxon>
        <taxon>Flavobacteriia</taxon>
        <taxon>Flavobacteriales</taxon>
        <taxon>Weeksellaceae</taxon>
        <taxon>Chryseobacterium group</taxon>
        <taxon>Chryseobacterium</taxon>
    </lineage>
</organism>
<evidence type="ECO:0000313" key="2">
    <source>
        <dbReference type="Proteomes" id="UP000256512"/>
    </source>
</evidence>
<name>A0A3D9BD65_9FLAO</name>
<reference evidence="1 2" key="1">
    <citation type="journal article" date="2006" name="Int. J. Syst. Evol. Microbiol.">
        <title>Chryseobacterium piscium sp. nov., isolated from fish of the South Atlantic Ocean off South Africa.</title>
        <authorList>
            <person name="de Beer H."/>
            <person name="Hugo C.J."/>
            <person name="Jooste P.J."/>
            <person name="Vancanneyt M."/>
            <person name="Coenye T."/>
            <person name="Vandamme P."/>
        </authorList>
    </citation>
    <scope>NUCLEOTIDE SEQUENCE [LARGE SCALE GENOMIC DNA]</scope>
    <source>
        <strain evidence="1 2">CCUG 51923</strain>
    </source>
</reference>
<evidence type="ECO:0000313" key="1">
    <source>
        <dbReference type="EMBL" id="REC51318.1"/>
    </source>
</evidence>
<dbReference type="Proteomes" id="UP000256512">
    <property type="component" value="Unassembled WGS sequence"/>
</dbReference>
<gene>
    <name evidence="1" type="ORF">DRF62_17530</name>
</gene>
<dbReference type="AlphaFoldDB" id="A0A3D9BD65"/>
<dbReference type="EMBL" id="QNVS01000078">
    <property type="protein sequence ID" value="REC51318.1"/>
    <property type="molecule type" value="Genomic_DNA"/>
</dbReference>
<comment type="caution">
    <text evidence="1">The sequence shown here is derived from an EMBL/GenBank/DDBJ whole genome shotgun (WGS) entry which is preliminary data.</text>
</comment>
<dbReference type="RefSeq" id="WP_115951461.1">
    <property type="nucleotide sequence ID" value="NZ_QNVS01000078.1"/>
</dbReference>
<proteinExistence type="predicted"/>
<protein>
    <submittedName>
        <fullName evidence="1">Uncharacterized protein</fullName>
    </submittedName>
</protein>
<sequence length="100" mass="11352">MKRSKIVVKRFKFYLYGSVNPWVLLASGEVKHIDDELAQGKKIGDKLEVDGEIGRLIGKEDKRVTSVLGKDIGGQGLQVQEKLEILLLEHWIKTKSYTKN</sequence>